<proteinExistence type="inferred from homology"/>
<keyword evidence="6" id="KW-0862">Zinc</keyword>
<dbReference type="InterPro" id="IPR050072">
    <property type="entry name" value="Peptidase_M20A"/>
</dbReference>
<comment type="similarity">
    <text evidence="3">Belongs to the peptidase M20A family.</text>
</comment>
<evidence type="ECO:0000256" key="6">
    <source>
        <dbReference type="ARBA" id="ARBA00022833"/>
    </source>
</evidence>
<feature type="domain" description="Peptidase M20 dimerisation" evidence="8">
    <location>
        <begin position="228"/>
        <end position="325"/>
    </location>
</feature>
<dbReference type="PANTHER" id="PTHR43808:SF25">
    <property type="entry name" value="PEPTIDASE M20 DIMERISATION DOMAIN-CONTAINING PROTEIN"/>
    <property type="match status" value="1"/>
</dbReference>
<dbReference type="NCBIfam" id="TIGR01910">
    <property type="entry name" value="DapE-ArgE"/>
    <property type="match status" value="1"/>
</dbReference>
<evidence type="ECO:0000313" key="10">
    <source>
        <dbReference type="Proteomes" id="UP000045285"/>
    </source>
</evidence>
<dbReference type="SUPFAM" id="SSF55031">
    <property type="entry name" value="Bacterial exopeptidase dimerisation domain"/>
    <property type="match status" value="1"/>
</dbReference>
<dbReference type="Pfam" id="PF01546">
    <property type="entry name" value="Peptidase_M20"/>
    <property type="match status" value="1"/>
</dbReference>
<evidence type="ECO:0000256" key="2">
    <source>
        <dbReference type="ARBA" id="ARBA00001947"/>
    </source>
</evidence>
<evidence type="ECO:0000256" key="7">
    <source>
        <dbReference type="ARBA" id="ARBA00023285"/>
    </source>
</evidence>
<dbReference type="AlphaFoldDB" id="A0A090DY05"/>
<organism evidence="9 10">
    <name type="scientific">Mesorhizobium plurifarium</name>
    <dbReference type="NCBI Taxonomy" id="69974"/>
    <lineage>
        <taxon>Bacteria</taxon>
        <taxon>Pseudomonadati</taxon>
        <taxon>Pseudomonadota</taxon>
        <taxon>Alphaproteobacteria</taxon>
        <taxon>Hyphomicrobiales</taxon>
        <taxon>Phyllobacteriaceae</taxon>
        <taxon>Mesorhizobium</taxon>
    </lineage>
</organism>
<evidence type="ECO:0000256" key="4">
    <source>
        <dbReference type="ARBA" id="ARBA00022723"/>
    </source>
</evidence>
<keyword evidence="10" id="KW-1185">Reference proteome</keyword>
<protein>
    <submittedName>
        <fullName evidence="9">Acetylornithine deacetylase or succinyl-diaminopimelate desuccinylase</fullName>
    </submittedName>
</protein>
<evidence type="ECO:0000313" key="9">
    <source>
        <dbReference type="EMBL" id="CDX19667.1"/>
    </source>
</evidence>
<dbReference type="InterPro" id="IPR011650">
    <property type="entry name" value="Peptidase_M20_dimer"/>
</dbReference>
<evidence type="ECO:0000256" key="3">
    <source>
        <dbReference type="ARBA" id="ARBA00006247"/>
    </source>
</evidence>
<dbReference type="Gene3D" id="3.30.70.360">
    <property type="match status" value="1"/>
</dbReference>
<dbReference type="InterPro" id="IPR010182">
    <property type="entry name" value="ArgE/DapE"/>
</dbReference>
<dbReference type="Proteomes" id="UP000045285">
    <property type="component" value="Unassembled WGS sequence"/>
</dbReference>
<evidence type="ECO:0000256" key="1">
    <source>
        <dbReference type="ARBA" id="ARBA00001941"/>
    </source>
</evidence>
<dbReference type="InterPro" id="IPR002933">
    <property type="entry name" value="Peptidase_M20"/>
</dbReference>
<gene>
    <name evidence="9" type="ORF">MPL3356_300069</name>
</gene>
<accession>A0A090DY05</accession>
<dbReference type="GO" id="GO:0016787">
    <property type="term" value="F:hydrolase activity"/>
    <property type="evidence" value="ECO:0007669"/>
    <property type="project" value="UniProtKB-KW"/>
</dbReference>
<dbReference type="PANTHER" id="PTHR43808">
    <property type="entry name" value="ACETYLORNITHINE DEACETYLASE"/>
    <property type="match status" value="1"/>
</dbReference>
<dbReference type="Gene3D" id="3.40.630.10">
    <property type="entry name" value="Zn peptidases"/>
    <property type="match status" value="2"/>
</dbReference>
<name>A0A090DY05_MESPL</name>
<dbReference type="GO" id="GO:0046872">
    <property type="term" value="F:metal ion binding"/>
    <property type="evidence" value="ECO:0007669"/>
    <property type="project" value="UniProtKB-KW"/>
</dbReference>
<dbReference type="STRING" id="69974.MPLDJ20_70182"/>
<keyword evidence="4" id="KW-0479">Metal-binding</keyword>
<evidence type="ECO:0000259" key="8">
    <source>
        <dbReference type="Pfam" id="PF07687"/>
    </source>
</evidence>
<keyword evidence="5" id="KW-0378">Hydrolase</keyword>
<sequence>MSDTISAVWKAVEEDRDYVVGLTRDIVRIPSVNPKFQADPAINREADVQTRLAGELEALGFGVDRWDVFPDRPNLTGEWAGSDERSLILCGHVDVVPVGDQSKWNCDPFGGDIKDGRIWGRGAIDMKAGVAACVAAARAVRKAGVKLDGRLAIHTVVDEEAGGFGAMDLVKRSRLAKSAIIAEPTWGNIVPAEGGLTWVRVTIFGKQAHAGWRFNSIWPQPHVEGRLTPGVNAIELATRFLMALRDFETSRCRANWHPLVPAGLATINPGVIRGGAGMGPDGTPAIMTNAAIIPDIVTIDLDYKFMPQEKFEDVKAEFENFIHHFAASDAWMRDHPPAIEWDLFGLNFPPMNTPVDAPIVQSLNRRATQAQAKAPVIKGFEAVTDAAHYAGAGVVPVIYGPAGDGFHGDNECVEIDSLIETTKVIAAAIIDTCGTA</sequence>
<keyword evidence="7" id="KW-0170">Cobalt</keyword>
<dbReference type="Pfam" id="PF07687">
    <property type="entry name" value="M20_dimer"/>
    <property type="match status" value="1"/>
</dbReference>
<evidence type="ECO:0000256" key="5">
    <source>
        <dbReference type="ARBA" id="ARBA00022801"/>
    </source>
</evidence>
<reference evidence="10" key="1">
    <citation type="submission" date="2014-08" db="EMBL/GenBank/DDBJ databases">
        <authorList>
            <person name="Moulin L."/>
        </authorList>
    </citation>
    <scope>NUCLEOTIDE SEQUENCE [LARGE SCALE GENOMIC DNA]</scope>
</reference>
<comment type="cofactor">
    <cofactor evidence="2">
        <name>Zn(2+)</name>
        <dbReference type="ChEBI" id="CHEBI:29105"/>
    </cofactor>
</comment>
<dbReference type="SUPFAM" id="SSF53187">
    <property type="entry name" value="Zn-dependent exopeptidases"/>
    <property type="match status" value="1"/>
</dbReference>
<comment type="cofactor">
    <cofactor evidence="1">
        <name>Co(2+)</name>
        <dbReference type="ChEBI" id="CHEBI:48828"/>
    </cofactor>
</comment>
<dbReference type="InterPro" id="IPR036264">
    <property type="entry name" value="Bact_exopeptidase_dim_dom"/>
</dbReference>
<dbReference type="EMBL" id="CCMZ01000024">
    <property type="protein sequence ID" value="CDX19667.1"/>
    <property type="molecule type" value="Genomic_DNA"/>
</dbReference>